<feature type="binding site" evidence="3">
    <location>
        <position position="16"/>
    </location>
    <ligand>
        <name>Zn(2+)</name>
        <dbReference type="ChEBI" id="CHEBI:29105"/>
    </ligand>
</feature>
<reference evidence="4 5" key="1">
    <citation type="journal article" date="2017" name="Arch. Microbiol.">
        <title>Mariprofundus micogutta sp. nov., a novel iron-oxidizing zetaproteobacterium isolated from a deep-sea hydrothermal field at the Bayonnaise knoll of the Izu-Ogasawara arc, and a description of Mariprofundales ord. nov. and Zetaproteobacteria classis nov.</title>
        <authorList>
            <person name="Makita H."/>
            <person name="Tanaka E."/>
            <person name="Mitsunobu S."/>
            <person name="Miyazaki M."/>
            <person name="Nunoura T."/>
            <person name="Uematsu K."/>
            <person name="Takaki Y."/>
            <person name="Nishi S."/>
            <person name="Shimamura S."/>
            <person name="Takai K."/>
        </authorList>
    </citation>
    <scope>NUCLEOTIDE SEQUENCE [LARGE SCALE GENOMIC DNA]</scope>
    <source>
        <strain evidence="4 5">ET2</strain>
    </source>
</reference>
<accession>A0A1L8CL29</accession>
<evidence type="ECO:0000256" key="3">
    <source>
        <dbReference type="HAMAP-Rule" id="MF_00649"/>
    </source>
</evidence>
<dbReference type="AlphaFoldDB" id="A0A1L8CL29"/>
<dbReference type="GO" id="GO:0008657">
    <property type="term" value="F:DNA topoisomerase type II (double strand cut, ATP-hydrolyzing) inhibitor activity"/>
    <property type="evidence" value="ECO:0007669"/>
    <property type="project" value="UniProtKB-UniRule"/>
</dbReference>
<gene>
    <name evidence="3" type="primary">yacG</name>
    <name evidence="4" type="ORF">MMIC_P0486</name>
</gene>
<dbReference type="InterPro" id="IPR013088">
    <property type="entry name" value="Znf_NHR/GATA"/>
</dbReference>
<dbReference type="InterPro" id="IPR005584">
    <property type="entry name" value="DNA_gyrase_inhibitor_YacG"/>
</dbReference>
<dbReference type="STRING" id="1921010.MMIC_P0486"/>
<comment type="cofactor">
    <cofactor evidence="3">
        <name>Zn(2+)</name>
        <dbReference type="ChEBI" id="CHEBI:29105"/>
    </cofactor>
    <text evidence="3">Binds 1 zinc ion.</text>
</comment>
<comment type="similarity">
    <text evidence="3">Belongs to the DNA gyrase inhibitor YacG family.</text>
</comment>
<evidence type="ECO:0000313" key="4">
    <source>
        <dbReference type="EMBL" id="GAV19549.1"/>
    </source>
</evidence>
<comment type="subunit">
    <text evidence="3">Interacts with GyrB.</text>
</comment>
<protein>
    <recommendedName>
        <fullName evidence="3">DNA gyrase inhibitor YacG</fullName>
    </recommendedName>
</protein>
<feature type="binding site" evidence="3">
    <location>
        <position position="13"/>
    </location>
    <ligand>
        <name>Zn(2+)</name>
        <dbReference type="ChEBI" id="CHEBI:29105"/>
    </ligand>
</feature>
<comment type="function">
    <text evidence="3">Inhibits all the catalytic activities of DNA gyrase by preventing its interaction with DNA. Acts by binding directly to the C-terminal domain of GyrB, which probably disrupts DNA binding by the gyrase.</text>
</comment>
<sequence>MKLVSATEMKFRCPTCRKAVERTSDYFPFCSDRCKTTDLGRWAAGEYSIPGENAYIPDDSEGHF</sequence>
<dbReference type="HAMAP" id="MF_00649">
    <property type="entry name" value="DNA_gyrase_inhibitor_YacG"/>
    <property type="match status" value="1"/>
</dbReference>
<keyword evidence="2 3" id="KW-0862">Zinc</keyword>
<keyword evidence="1 3" id="KW-0479">Metal-binding</keyword>
<proteinExistence type="inferred from homology"/>
<evidence type="ECO:0000313" key="5">
    <source>
        <dbReference type="Proteomes" id="UP000231632"/>
    </source>
</evidence>
<organism evidence="4 5">
    <name type="scientific">Mariprofundus micogutta</name>
    <dbReference type="NCBI Taxonomy" id="1921010"/>
    <lineage>
        <taxon>Bacteria</taxon>
        <taxon>Pseudomonadati</taxon>
        <taxon>Pseudomonadota</taxon>
        <taxon>Candidatius Mariprofundia</taxon>
        <taxon>Mariprofundales</taxon>
        <taxon>Mariprofundaceae</taxon>
        <taxon>Mariprofundus</taxon>
    </lineage>
</organism>
<dbReference type="Pfam" id="PF03884">
    <property type="entry name" value="YacG"/>
    <property type="match status" value="1"/>
</dbReference>
<dbReference type="PANTHER" id="PTHR36150:SF1">
    <property type="entry name" value="DNA GYRASE INHIBITOR YACG"/>
    <property type="match status" value="1"/>
</dbReference>
<dbReference type="GO" id="GO:0006355">
    <property type="term" value="P:regulation of DNA-templated transcription"/>
    <property type="evidence" value="ECO:0007669"/>
    <property type="project" value="InterPro"/>
</dbReference>
<dbReference type="Gene3D" id="3.30.50.10">
    <property type="entry name" value="Erythroid Transcription Factor GATA-1, subunit A"/>
    <property type="match status" value="1"/>
</dbReference>
<name>A0A1L8CL29_9PROT</name>
<comment type="caution">
    <text evidence="4">The sequence shown here is derived from an EMBL/GenBank/DDBJ whole genome shotgun (WGS) entry which is preliminary data.</text>
</comment>
<feature type="binding site" evidence="3">
    <location>
        <position position="34"/>
    </location>
    <ligand>
        <name>Zn(2+)</name>
        <dbReference type="ChEBI" id="CHEBI:29105"/>
    </ligand>
</feature>
<evidence type="ECO:0000256" key="1">
    <source>
        <dbReference type="ARBA" id="ARBA00022723"/>
    </source>
</evidence>
<dbReference type="Proteomes" id="UP000231632">
    <property type="component" value="Unassembled WGS sequence"/>
</dbReference>
<feature type="binding site" evidence="3">
    <location>
        <position position="30"/>
    </location>
    <ligand>
        <name>Zn(2+)</name>
        <dbReference type="ChEBI" id="CHEBI:29105"/>
    </ligand>
</feature>
<dbReference type="EMBL" id="BDFD01000003">
    <property type="protein sequence ID" value="GAV19549.1"/>
    <property type="molecule type" value="Genomic_DNA"/>
</dbReference>
<dbReference type="SUPFAM" id="SSF57716">
    <property type="entry name" value="Glucocorticoid receptor-like (DNA-binding domain)"/>
    <property type="match status" value="1"/>
</dbReference>
<dbReference type="GO" id="GO:0008270">
    <property type="term" value="F:zinc ion binding"/>
    <property type="evidence" value="ECO:0007669"/>
    <property type="project" value="UniProtKB-UniRule"/>
</dbReference>
<dbReference type="PANTHER" id="PTHR36150">
    <property type="entry name" value="DNA GYRASE INHIBITOR YACG"/>
    <property type="match status" value="1"/>
</dbReference>
<keyword evidence="5" id="KW-1185">Reference proteome</keyword>
<evidence type="ECO:0000256" key="2">
    <source>
        <dbReference type="ARBA" id="ARBA00022833"/>
    </source>
</evidence>